<organism evidence="1 2">
    <name type="scientific">Paraglomus brasilianum</name>
    <dbReference type="NCBI Taxonomy" id="144538"/>
    <lineage>
        <taxon>Eukaryota</taxon>
        <taxon>Fungi</taxon>
        <taxon>Fungi incertae sedis</taxon>
        <taxon>Mucoromycota</taxon>
        <taxon>Glomeromycotina</taxon>
        <taxon>Glomeromycetes</taxon>
        <taxon>Paraglomerales</taxon>
        <taxon>Paraglomeraceae</taxon>
        <taxon>Paraglomus</taxon>
    </lineage>
</organism>
<name>A0A9N9G022_9GLOM</name>
<evidence type="ECO:0000313" key="1">
    <source>
        <dbReference type="EMBL" id="CAG8568087.1"/>
    </source>
</evidence>
<dbReference type="OrthoDB" id="2448120at2759"/>
<accession>A0A9N9G022</accession>
<gene>
    <name evidence="1" type="ORF">PBRASI_LOCUS5951</name>
</gene>
<reference evidence="1" key="1">
    <citation type="submission" date="2021-06" db="EMBL/GenBank/DDBJ databases">
        <authorList>
            <person name="Kallberg Y."/>
            <person name="Tangrot J."/>
            <person name="Rosling A."/>
        </authorList>
    </citation>
    <scope>NUCLEOTIDE SEQUENCE</scope>
    <source>
        <strain evidence="1">BR232B</strain>
    </source>
</reference>
<protein>
    <submittedName>
        <fullName evidence="1">9829_t:CDS:1</fullName>
    </submittedName>
</protein>
<proteinExistence type="predicted"/>
<dbReference type="Proteomes" id="UP000789739">
    <property type="component" value="Unassembled WGS sequence"/>
</dbReference>
<dbReference type="EMBL" id="CAJVPI010000743">
    <property type="protein sequence ID" value="CAG8568087.1"/>
    <property type="molecule type" value="Genomic_DNA"/>
</dbReference>
<comment type="caution">
    <text evidence="1">The sequence shown here is derived from an EMBL/GenBank/DDBJ whole genome shotgun (WGS) entry which is preliminary data.</text>
</comment>
<dbReference type="AlphaFoldDB" id="A0A9N9G022"/>
<sequence length="164" mass="18968">MSGVYSIAEVADDSNKRPERTIFCYLEKGFEESQIKSLKAVANLVRANGAKVCDSLEEVVEYLNNQQLGLVEEITSIDSTSQITREQFIIQEEQPAKEELYVDNYDKDRFDKGIYNRFYGSLEPLKELKKLRWLNIEIEKELKEAAQIADMGEETTEIREEDTK</sequence>
<keyword evidence="2" id="KW-1185">Reference proteome</keyword>
<evidence type="ECO:0000313" key="2">
    <source>
        <dbReference type="Proteomes" id="UP000789739"/>
    </source>
</evidence>